<keyword evidence="7" id="KW-0472">Membrane</keyword>
<accession>A0AAD8TSE9</accession>
<evidence type="ECO:0000256" key="7">
    <source>
        <dbReference type="ARBA" id="ARBA00023136"/>
    </source>
</evidence>
<proteinExistence type="predicted"/>
<keyword evidence="5" id="KW-0677">Repeat</keyword>
<comment type="subcellular location">
    <subcellularLocation>
        <location evidence="1">Membrane</location>
        <topology evidence="1">Single-pass membrane protein</topology>
    </subcellularLocation>
</comment>
<evidence type="ECO:0000256" key="2">
    <source>
        <dbReference type="ARBA" id="ARBA00022614"/>
    </source>
</evidence>
<keyword evidence="4" id="KW-0732">Signal</keyword>
<dbReference type="PANTHER" id="PTHR47988">
    <property type="entry name" value="SOMATIC EMBRYOGENESIS RECEPTOR KINASE 1"/>
    <property type="match status" value="1"/>
</dbReference>
<evidence type="ECO:0000256" key="5">
    <source>
        <dbReference type="ARBA" id="ARBA00022737"/>
    </source>
</evidence>
<dbReference type="InterPro" id="IPR001611">
    <property type="entry name" value="Leu-rich_rpt"/>
</dbReference>
<name>A0AAD8TSE9_LOLMU</name>
<dbReference type="AlphaFoldDB" id="A0AAD8TSE9"/>
<dbReference type="Pfam" id="PF13855">
    <property type="entry name" value="LRR_8"/>
    <property type="match status" value="1"/>
</dbReference>
<keyword evidence="10" id="KW-1185">Reference proteome</keyword>
<evidence type="ECO:0000259" key="8">
    <source>
        <dbReference type="Pfam" id="PF08263"/>
    </source>
</evidence>
<gene>
    <name evidence="9" type="ORF">QYE76_009718</name>
</gene>
<dbReference type="InterPro" id="IPR032675">
    <property type="entry name" value="LRR_dom_sf"/>
</dbReference>
<evidence type="ECO:0000256" key="4">
    <source>
        <dbReference type="ARBA" id="ARBA00022729"/>
    </source>
</evidence>
<keyword evidence="6" id="KW-1133">Transmembrane helix</keyword>
<keyword evidence="3" id="KW-0812">Transmembrane</keyword>
<dbReference type="Pfam" id="PF08263">
    <property type="entry name" value="LRRNT_2"/>
    <property type="match status" value="1"/>
</dbReference>
<dbReference type="Gene3D" id="3.80.10.10">
    <property type="entry name" value="Ribonuclease Inhibitor"/>
    <property type="match status" value="1"/>
</dbReference>
<dbReference type="InterPro" id="IPR013210">
    <property type="entry name" value="LRR_N_plant-typ"/>
</dbReference>
<dbReference type="GO" id="GO:0016020">
    <property type="term" value="C:membrane"/>
    <property type="evidence" value="ECO:0007669"/>
    <property type="project" value="UniProtKB-SubCell"/>
</dbReference>
<evidence type="ECO:0000256" key="3">
    <source>
        <dbReference type="ARBA" id="ARBA00022692"/>
    </source>
</evidence>
<evidence type="ECO:0000256" key="1">
    <source>
        <dbReference type="ARBA" id="ARBA00004167"/>
    </source>
</evidence>
<keyword evidence="2" id="KW-0433">Leucine-rich repeat</keyword>
<evidence type="ECO:0000256" key="6">
    <source>
        <dbReference type="ARBA" id="ARBA00022989"/>
    </source>
</evidence>
<sequence length="149" mass="16092">MLRSIVGVRALAVEALVTIRAALRDPDNVLGGWVVTSGGDPCGWKGVTCSDGLIHTLELENMNLSGRLSPAIGKMRQLRNLFLDHNSISGPIPDTIGGLPLLQRLDLSGNQFNGTIPRTPGDLRDLYFVDLSSNNLSGTVQEFRIKNVL</sequence>
<evidence type="ECO:0000313" key="9">
    <source>
        <dbReference type="EMBL" id="KAK1693021.1"/>
    </source>
</evidence>
<comment type="caution">
    <text evidence="9">The sequence shown here is derived from an EMBL/GenBank/DDBJ whole genome shotgun (WGS) entry which is preliminary data.</text>
</comment>
<reference evidence="9" key="1">
    <citation type="submission" date="2023-07" db="EMBL/GenBank/DDBJ databases">
        <title>A chromosome-level genome assembly of Lolium multiflorum.</title>
        <authorList>
            <person name="Chen Y."/>
            <person name="Copetti D."/>
            <person name="Kolliker R."/>
            <person name="Studer B."/>
        </authorList>
    </citation>
    <scope>NUCLEOTIDE SEQUENCE</scope>
    <source>
        <strain evidence="9">02402/16</strain>
        <tissue evidence="9">Leaf</tissue>
    </source>
</reference>
<evidence type="ECO:0000313" key="10">
    <source>
        <dbReference type="Proteomes" id="UP001231189"/>
    </source>
</evidence>
<dbReference type="SUPFAM" id="SSF52058">
    <property type="entry name" value="L domain-like"/>
    <property type="match status" value="1"/>
</dbReference>
<protein>
    <recommendedName>
        <fullName evidence="8">Leucine-rich repeat-containing N-terminal plant-type domain-containing protein</fullName>
    </recommendedName>
</protein>
<feature type="domain" description="Leucine-rich repeat-containing N-terminal plant-type" evidence="8">
    <location>
        <begin position="13"/>
        <end position="50"/>
    </location>
</feature>
<dbReference type="FunFam" id="3.80.10.10:FF:000129">
    <property type="entry name" value="Leucine-rich repeat receptor-like kinase"/>
    <property type="match status" value="1"/>
</dbReference>
<dbReference type="Proteomes" id="UP001231189">
    <property type="component" value="Unassembled WGS sequence"/>
</dbReference>
<dbReference type="EMBL" id="JAUUTY010000001">
    <property type="protein sequence ID" value="KAK1693021.1"/>
    <property type="molecule type" value="Genomic_DNA"/>
</dbReference>
<organism evidence="9 10">
    <name type="scientific">Lolium multiflorum</name>
    <name type="common">Italian ryegrass</name>
    <name type="synonym">Lolium perenne subsp. multiflorum</name>
    <dbReference type="NCBI Taxonomy" id="4521"/>
    <lineage>
        <taxon>Eukaryota</taxon>
        <taxon>Viridiplantae</taxon>
        <taxon>Streptophyta</taxon>
        <taxon>Embryophyta</taxon>
        <taxon>Tracheophyta</taxon>
        <taxon>Spermatophyta</taxon>
        <taxon>Magnoliopsida</taxon>
        <taxon>Liliopsida</taxon>
        <taxon>Poales</taxon>
        <taxon>Poaceae</taxon>
        <taxon>BOP clade</taxon>
        <taxon>Pooideae</taxon>
        <taxon>Poodae</taxon>
        <taxon>Poeae</taxon>
        <taxon>Poeae Chloroplast Group 2 (Poeae type)</taxon>
        <taxon>Loliodinae</taxon>
        <taxon>Loliinae</taxon>
        <taxon>Lolium</taxon>
    </lineage>
</organism>